<evidence type="ECO:0000256" key="2">
    <source>
        <dbReference type="ARBA" id="ARBA00023163"/>
    </source>
</evidence>
<dbReference type="PANTHER" id="PTHR16161">
    <property type="entry name" value="TRANSCRIPTIONAL PROTEIN SWT1"/>
    <property type="match status" value="1"/>
</dbReference>
<feature type="non-terminal residue" evidence="8">
    <location>
        <position position="462"/>
    </location>
</feature>
<comment type="caution">
    <text evidence="8">The sequence shown here is derived from an EMBL/GenBank/DDBJ whole genome shotgun (WGS) entry which is preliminary data.</text>
</comment>
<dbReference type="InterPro" id="IPR049014">
    <property type="entry name" value="SWT1_C"/>
</dbReference>
<dbReference type="GO" id="GO:0004540">
    <property type="term" value="F:RNA nuclease activity"/>
    <property type="evidence" value="ECO:0007669"/>
    <property type="project" value="UniProtKB-ARBA"/>
</dbReference>
<dbReference type="InterPro" id="IPR029060">
    <property type="entry name" value="PIN-like_dom_sf"/>
</dbReference>
<dbReference type="GO" id="GO:0005634">
    <property type="term" value="C:nucleus"/>
    <property type="evidence" value="ECO:0007669"/>
    <property type="project" value="UniProtKB-SubCell"/>
</dbReference>
<keyword evidence="3" id="KW-0539">Nucleus</keyword>
<name>A0A367YHH6_9ASCO</name>
<dbReference type="Gene3D" id="3.40.50.1010">
    <property type="entry name" value="5'-nuclease"/>
    <property type="match status" value="1"/>
</dbReference>
<dbReference type="SMART" id="SM00670">
    <property type="entry name" value="PINc"/>
    <property type="match status" value="1"/>
</dbReference>
<dbReference type="PANTHER" id="PTHR16161:SF0">
    <property type="entry name" value="TRANSCRIPTIONAL PROTEIN SWT1"/>
    <property type="match status" value="1"/>
</dbReference>
<feature type="compositionally biased region" description="Polar residues" evidence="6">
    <location>
        <begin position="20"/>
        <end position="31"/>
    </location>
</feature>
<evidence type="ECO:0000256" key="1">
    <source>
        <dbReference type="ARBA" id="ARBA00004123"/>
    </source>
</evidence>
<comment type="subcellular location">
    <subcellularLocation>
        <location evidence="1">Nucleus</location>
    </subcellularLocation>
</comment>
<dbReference type="Proteomes" id="UP000253472">
    <property type="component" value="Unassembled WGS sequence"/>
</dbReference>
<dbReference type="FunFam" id="3.40.50.1010:FF:000045">
    <property type="entry name" value="Transcriptional protein swt1"/>
    <property type="match status" value="1"/>
</dbReference>
<feature type="non-terminal residue" evidence="8">
    <location>
        <position position="1"/>
    </location>
</feature>
<dbReference type="SUPFAM" id="SSF88723">
    <property type="entry name" value="PIN domain-like"/>
    <property type="match status" value="1"/>
</dbReference>
<dbReference type="OrthoDB" id="2017974at2759"/>
<evidence type="ECO:0000256" key="4">
    <source>
        <dbReference type="ARBA" id="ARBA00060839"/>
    </source>
</evidence>
<keyword evidence="2" id="KW-0804">Transcription</keyword>
<dbReference type="Pfam" id="PF13638">
    <property type="entry name" value="PIN_4"/>
    <property type="match status" value="1"/>
</dbReference>
<protein>
    <recommendedName>
        <fullName evidence="5">Transcriptional protein SWT1</fullName>
    </recommendedName>
</protein>
<feature type="domain" description="PIN" evidence="7">
    <location>
        <begin position="116"/>
        <end position="249"/>
    </location>
</feature>
<comment type="similarity">
    <text evidence="4">Belongs to the SWT1 family.</text>
</comment>
<accession>A0A367YHH6</accession>
<gene>
    <name evidence="8" type="primary">SWT1</name>
    <name evidence="8" type="ORF">Cantr_01208</name>
</gene>
<dbReference type="CDD" id="cd18727">
    <property type="entry name" value="PIN_Swt1-like"/>
    <property type="match status" value="1"/>
</dbReference>
<evidence type="ECO:0000256" key="6">
    <source>
        <dbReference type="SAM" id="MobiDB-lite"/>
    </source>
</evidence>
<feature type="region of interest" description="Disordered" evidence="6">
    <location>
        <begin position="1"/>
        <end position="31"/>
    </location>
</feature>
<dbReference type="AlphaFoldDB" id="A0A367YHH6"/>
<sequence>HVATLEVRTRRTQQRRPITGNLSGKSATAQTHQLYPPNHRRQDPDRVDHHHHHAIDDEDIEMVPIENDEEVDVITSYVEYLRGRTSYNTTQDHEMMVGIEEEDDTESVAVVGGNISYLVLDTNFLISHLKIVDNLKKIANEYGLKIIIPVYVIQELDGLKNSKRIHSSPYGEEDGCSGESISQLATWANRWVYSSLIDAKTIVHGQKLSQRLDKSLVKDDAILDCCLYFKETHPTRLTIVLSNDKNLCAKALMNELLTVSFRPNMSAELIAQMIHNESVQRFGKIETETPSPVASNGSNSVLAPSEEWVAKTQQIDGFSSFAEVSARVYKEIQMILLSALHHCMEEEYGDELDLVRDYDKDKVVDISDCAGLLIRFWSIVFQDYFRATPDKFVPFHESGGRRKYSKKTPIHVDIPGTPEELREFVKFWTRVLTVIYDAVMKDPEQIALGELVKRWTNMANMV</sequence>
<reference evidence="8 9" key="1">
    <citation type="submission" date="2018-06" db="EMBL/GenBank/DDBJ databases">
        <title>Whole genome sequencing of Candida tropicalis (genome annotated by CSBL at Korea University).</title>
        <authorList>
            <person name="Ahn J."/>
        </authorList>
    </citation>
    <scope>NUCLEOTIDE SEQUENCE [LARGE SCALE GENOMIC DNA]</scope>
    <source>
        <strain evidence="8 9">ATCC 20962</strain>
    </source>
</reference>
<proteinExistence type="inferred from homology"/>
<keyword evidence="9" id="KW-1185">Reference proteome</keyword>
<evidence type="ECO:0000256" key="5">
    <source>
        <dbReference type="ARBA" id="ARBA00074620"/>
    </source>
</evidence>
<evidence type="ECO:0000313" key="9">
    <source>
        <dbReference type="Proteomes" id="UP000253472"/>
    </source>
</evidence>
<evidence type="ECO:0000313" key="8">
    <source>
        <dbReference type="EMBL" id="RCK65324.1"/>
    </source>
</evidence>
<evidence type="ECO:0000256" key="3">
    <source>
        <dbReference type="ARBA" id="ARBA00023242"/>
    </source>
</evidence>
<dbReference type="Pfam" id="PF21693">
    <property type="entry name" value="SWT1_3rd"/>
    <property type="match status" value="1"/>
</dbReference>
<dbReference type="STRING" id="5486.A0A367YHH6"/>
<dbReference type="EMBL" id="QLNQ01000020">
    <property type="protein sequence ID" value="RCK65324.1"/>
    <property type="molecule type" value="Genomic_DNA"/>
</dbReference>
<dbReference type="InterPro" id="IPR002716">
    <property type="entry name" value="PIN_dom"/>
</dbReference>
<organism evidence="8 9">
    <name type="scientific">Candida viswanathii</name>
    <dbReference type="NCBI Taxonomy" id="5486"/>
    <lineage>
        <taxon>Eukaryota</taxon>
        <taxon>Fungi</taxon>
        <taxon>Dikarya</taxon>
        <taxon>Ascomycota</taxon>
        <taxon>Saccharomycotina</taxon>
        <taxon>Pichiomycetes</taxon>
        <taxon>Debaryomycetaceae</taxon>
        <taxon>Candida/Lodderomyces clade</taxon>
        <taxon>Candida</taxon>
    </lineage>
</organism>
<dbReference type="InterPro" id="IPR052626">
    <property type="entry name" value="SWT1_Regulator"/>
</dbReference>
<evidence type="ECO:0000259" key="7">
    <source>
        <dbReference type="SMART" id="SM00670"/>
    </source>
</evidence>